<keyword evidence="2" id="KW-1185">Reference proteome</keyword>
<evidence type="ECO:0000313" key="1">
    <source>
        <dbReference type="EMBL" id="KAK0483914.1"/>
    </source>
</evidence>
<accession>A0AA39UIC4</accession>
<gene>
    <name evidence="1" type="ORF">IW261DRAFT_1465823</name>
</gene>
<reference evidence="1" key="1">
    <citation type="submission" date="2023-06" db="EMBL/GenBank/DDBJ databases">
        <authorList>
            <consortium name="Lawrence Berkeley National Laboratory"/>
            <person name="Ahrendt S."/>
            <person name="Sahu N."/>
            <person name="Indic B."/>
            <person name="Wong-Bajracharya J."/>
            <person name="Merenyi Z."/>
            <person name="Ke H.-M."/>
            <person name="Monk M."/>
            <person name="Kocsube S."/>
            <person name="Drula E."/>
            <person name="Lipzen A."/>
            <person name="Balint B."/>
            <person name="Henrissat B."/>
            <person name="Andreopoulos B."/>
            <person name="Martin F.M."/>
            <person name="Harder C.B."/>
            <person name="Rigling D."/>
            <person name="Ford K.L."/>
            <person name="Foster G.D."/>
            <person name="Pangilinan J."/>
            <person name="Papanicolaou A."/>
            <person name="Barry K."/>
            <person name="LaButti K."/>
            <person name="Viragh M."/>
            <person name="Koriabine M."/>
            <person name="Yan M."/>
            <person name="Riley R."/>
            <person name="Champramary S."/>
            <person name="Plett K.L."/>
            <person name="Tsai I.J."/>
            <person name="Slot J."/>
            <person name="Sipos G."/>
            <person name="Plett J."/>
            <person name="Nagy L.G."/>
            <person name="Grigoriev I.V."/>
        </authorList>
    </citation>
    <scope>NUCLEOTIDE SEQUENCE</scope>
    <source>
        <strain evidence="1">ICMP 16352</strain>
    </source>
</reference>
<comment type="caution">
    <text evidence="1">The sequence shown here is derived from an EMBL/GenBank/DDBJ whole genome shotgun (WGS) entry which is preliminary data.</text>
</comment>
<evidence type="ECO:0000313" key="2">
    <source>
        <dbReference type="Proteomes" id="UP001175227"/>
    </source>
</evidence>
<dbReference type="Proteomes" id="UP001175227">
    <property type="component" value="Unassembled WGS sequence"/>
</dbReference>
<dbReference type="EMBL" id="JAUEPR010000006">
    <property type="protein sequence ID" value="KAK0483914.1"/>
    <property type="molecule type" value="Genomic_DNA"/>
</dbReference>
<name>A0AA39UIC4_9AGAR</name>
<organism evidence="1 2">
    <name type="scientific">Armillaria novae-zelandiae</name>
    <dbReference type="NCBI Taxonomy" id="153914"/>
    <lineage>
        <taxon>Eukaryota</taxon>
        <taxon>Fungi</taxon>
        <taxon>Dikarya</taxon>
        <taxon>Basidiomycota</taxon>
        <taxon>Agaricomycotina</taxon>
        <taxon>Agaricomycetes</taxon>
        <taxon>Agaricomycetidae</taxon>
        <taxon>Agaricales</taxon>
        <taxon>Marasmiineae</taxon>
        <taxon>Physalacriaceae</taxon>
        <taxon>Armillaria</taxon>
    </lineage>
</organism>
<proteinExistence type="predicted"/>
<protein>
    <submittedName>
        <fullName evidence="1">Uncharacterized protein</fullName>
    </submittedName>
</protein>
<sequence length="366" mass="41645">MFAVFVRPLNVPSIEPSLRILLVFAEFLICRIPLGKPVNTAAVELHALGIIFQYIWCRDFDSYPSEAKAAVFDVLQHFLADSSTFIQLEANYSALYRALTIYSPLVHTEWHAMGPNSVEAVINVMFDHYYFTNPFIVLYAGKTIETALRHGSPTMLSVFRTAQCLEYFGHHGCRLGLVAIIEGYLSIFDRNSNSGIEASVVQEHIEYLHTPDILFTVCSILAVGHYRDDDEDRREGIKRNILSLVRIRRDAPVWDDCRYRLGQLLEEDGMDFFYRQTCIDGIERVPLSAEKIADQRIRIRFAIETLDAFFLGTLDDKPENDSSDPLVAIPDNSPTQPRASWGGHLHRLLPWHGQRDATDHDATEVV</sequence>
<dbReference type="AlphaFoldDB" id="A0AA39UIC4"/>